<proteinExistence type="predicted"/>
<dbReference type="Proteomes" id="UP001165381">
    <property type="component" value="Unassembled WGS sequence"/>
</dbReference>
<dbReference type="InterPro" id="IPR036736">
    <property type="entry name" value="ACP-like_sf"/>
</dbReference>
<reference evidence="2" key="1">
    <citation type="submission" date="2022-05" db="EMBL/GenBank/DDBJ databases">
        <authorList>
            <person name="Park J.-S."/>
        </authorList>
    </citation>
    <scope>NUCLEOTIDE SEQUENCE</scope>
    <source>
        <strain evidence="2">2012CJ34-3</strain>
    </source>
</reference>
<evidence type="ECO:0000313" key="2">
    <source>
        <dbReference type="EMBL" id="MCL6294979.1"/>
    </source>
</evidence>
<protein>
    <submittedName>
        <fullName evidence="2">Acyl carrier protein</fullName>
    </submittedName>
</protein>
<dbReference type="InterPro" id="IPR009081">
    <property type="entry name" value="PP-bd_ACP"/>
</dbReference>
<dbReference type="SUPFAM" id="SSF47336">
    <property type="entry name" value="ACP-like"/>
    <property type="match status" value="1"/>
</dbReference>
<sequence length="84" mass="9473">MSREEILVKATQAFSTILEHSNFNLTDTTTAEDVDGWESITHMMIISEVEKKFSIKFKLMDLMEMANVGDLLDAIESELASSEN</sequence>
<comment type="caution">
    <text evidence="2">The sequence shown here is derived from an EMBL/GenBank/DDBJ whole genome shotgun (WGS) entry which is preliminary data.</text>
</comment>
<dbReference type="PROSITE" id="PS50075">
    <property type="entry name" value="CARRIER"/>
    <property type="match status" value="1"/>
</dbReference>
<evidence type="ECO:0000259" key="1">
    <source>
        <dbReference type="PROSITE" id="PS50075"/>
    </source>
</evidence>
<gene>
    <name evidence="2" type="ORF">M3P09_08245</name>
</gene>
<feature type="domain" description="Carrier" evidence="1">
    <location>
        <begin position="1"/>
        <end position="79"/>
    </location>
</feature>
<dbReference type="RefSeq" id="WP_249972751.1">
    <property type="nucleotide sequence ID" value="NZ_JAMFLZ010000003.1"/>
</dbReference>
<dbReference type="Gene3D" id="1.10.1200.10">
    <property type="entry name" value="ACP-like"/>
    <property type="match status" value="1"/>
</dbReference>
<dbReference type="Pfam" id="PF00550">
    <property type="entry name" value="PP-binding"/>
    <property type="match status" value="1"/>
</dbReference>
<dbReference type="EMBL" id="JAMFLZ010000003">
    <property type="protein sequence ID" value="MCL6294979.1"/>
    <property type="molecule type" value="Genomic_DNA"/>
</dbReference>
<evidence type="ECO:0000313" key="3">
    <source>
        <dbReference type="Proteomes" id="UP001165381"/>
    </source>
</evidence>
<keyword evidence="3" id="KW-1185">Reference proteome</keyword>
<organism evidence="2 3">
    <name type="scientific">Jejuia spongiicola</name>
    <dbReference type="NCBI Taxonomy" id="2942207"/>
    <lineage>
        <taxon>Bacteria</taxon>
        <taxon>Pseudomonadati</taxon>
        <taxon>Bacteroidota</taxon>
        <taxon>Flavobacteriia</taxon>
        <taxon>Flavobacteriales</taxon>
        <taxon>Flavobacteriaceae</taxon>
        <taxon>Jejuia</taxon>
    </lineage>
</organism>
<accession>A0ABT0QFG3</accession>
<name>A0ABT0QFG3_9FLAO</name>